<protein>
    <submittedName>
        <fullName evidence="4">Multidrug MFS transporter</fullName>
    </submittedName>
</protein>
<keyword evidence="2" id="KW-1133">Transmembrane helix</keyword>
<dbReference type="EMBL" id="BMXA01000006">
    <property type="protein sequence ID" value="GHA16954.1"/>
    <property type="molecule type" value="Genomic_DNA"/>
</dbReference>
<dbReference type="Gene3D" id="3.40.50.720">
    <property type="entry name" value="NAD(P)-binding Rossmann-like Domain"/>
    <property type="match status" value="2"/>
</dbReference>
<accession>A0A918RZA7</accession>
<evidence type="ECO:0000256" key="1">
    <source>
        <dbReference type="ARBA" id="ARBA00007430"/>
    </source>
</evidence>
<feature type="transmembrane region" description="Helical" evidence="2">
    <location>
        <begin position="113"/>
        <end position="131"/>
    </location>
</feature>
<proteinExistence type="inferred from homology"/>
<dbReference type="RefSeq" id="WP_189402358.1">
    <property type="nucleotide sequence ID" value="NZ_BMXA01000006.1"/>
</dbReference>
<dbReference type="AlphaFoldDB" id="A0A918RZA7"/>
<keyword evidence="5" id="KW-1185">Reference proteome</keyword>
<evidence type="ECO:0000259" key="3">
    <source>
        <dbReference type="Pfam" id="PF02719"/>
    </source>
</evidence>
<dbReference type="CDD" id="cd05237">
    <property type="entry name" value="UDP_invert_4-6DH_SDR_e"/>
    <property type="match status" value="1"/>
</dbReference>
<dbReference type="InterPro" id="IPR036291">
    <property type="entry name" value="NAD(P)-bd_dom_sf"/>
</dbReference>
<dbReference type="Pfam" id="PF13727">
    <property type="entry name" value="CoA_binding_3"/>
    <property type="match status" value="1"/>
</dbReference>
<reference evidence="4" key="2">
    <citation type="submission" date="2020-09" db="EMBL/GenBank/DDBJ databases">
        <authorList>
            <person name="Sun Q."/>
            <person name="Kim S."/>
        </authorList>
    </citation>
    <scope>NUCLEOTIDE SEQUENCE</scope>
    <source>
        <strain evidence="4">KCTC 12711</strain>
    </source>
</reference>
<dbReference type="Proteomes" id="UP000614811">
    <property type="component" value="Unassembled WGS sequence"/>
</dbReference>
<evidence type="ECO:0000313" key="4">
    <source>
        <dbReference type="EMBL" id="GHA16954.1"/>
    </source>
</evidence>
<feature type="transmembrane region" description="Helical" evidence="2">
    <location>
        <begin position="12"/>
        <end position="32"/>
    </location>
</feature>
<dbReference type="InterPro" id="IPR003869">
    <property type="entry name" value="Polysac_CapD-like"/>
</dbReference>
<dbReference type="InterPro" id="IPR051203">
    <property type="entry name" value="Polysaccharide_Synthase-Rel"/>
</dbReference>
<comment type="similarity">
    <text evidence="1">Belongs to the polysaccharide synthase family.</text>
</comment>
<evidence type="ECO:0000313" key="5">
    <source>
        <dbReference type="Proteomes" id="UP000614811"/>
    </source>
</evidence>
<feature type="transmembrane region" description="Helical" evidence="2">
    <location>
        <begin position="80"/>
        <end position="101"/>
    </location>
</feature>
<feature type="domain" description="Polysaccharide biosynthesis protein CapD-like" evidence="3">
    <location>
        <begin position="287"/>
        <end position="569"/>
    </location>
</feature>
<sequence length="621" mass="69659">MIKSITTLVYRWRIILHDIVVIPIAWLGAYWLRYNLEAIPDEFLQSAVFALPVVVTVQAMTSIFVGVHRGEWRFVSLPDLSLIFRSVLVGTTAIAFTLFIVAERLMFVPRSVFILYALILLALMCGSRLFYRLIKERHFSTRSGRKVVILGAGTAGEQLLRDLRRNHPDRYNIVAFLDDDPNKIGRQIHRIPIVASPDVLQDLIQRWDIDLVLIAVPSANDAQMQRLVAICERSGVEFRTLPGAHELVSGSVQLGDMREVRIDDLLGRDPVKLDWQRIRHSLCDKTVLVTGAGGSIGSELCRQLASVCSMHLVMFDQSEYNLYQIEEEMRERFPSTKITSVLGDVCDLSATRHVFEQYEPAAVFHAAAYKHVPLLEGQVREAIKNNALGTRIVADLAHEFEVEKFVLISTDKAVNPSSLMGACKRVAEIYCQQLATSSKTKFITVRFGNVLGSAGSVVPKFQKQIRAGGPVTVTHPEMTRYFMTITEATQLILEASAVGEDGCIYVLDMGQPVLISQLAEQLIRLSGKEPEADIKIVFTGLRPGEKLHEELFHDDENLTHTAFEKIHLASTRQVDRALVDQVFTQIIENMDRFDDSLSACIQALVPEYQGFKPEQTNSPAN</sequence>
<keyword evidence="2" id="KW-0472">Membrane</keyword>
<keyword evidence="2" id="KW-0812">Transmembrane</keyword>
<dbReference type="SUPFAM" id="SSF51735">
    <property type="entry name" value="NAD(P)-binding Rossmann-fold domains"/>
    <property type="match status" value="2"/>
</dbReference>
<organism evidence="4 5">
    <name type="scientific">Arenicella chitinivorans</name>
    <dbReference type="NCBI Taxonomy" id="1329800"/>
    <lineage>
        <taxon>Bacteria</taxon>
        <taxon>Pseudomonadati</taxon>
        <taxon>Pseudomonadota</taxon>
        <taxon>Gammaproteobacteria</taxon>
        <taxon>Arenicellales</taxon>
        <taxon>Arenicellaceae</taxon>
        <taxon>Arenicella</taxon>
    </lineage>
</organism>
<reference evidence="4" key="1">
    <citation type="journal article" date="2014" name="Int. J. Syst. Evol. Microbiol.">
        <title>Complete genome sequence of Corynebacterium casei LMG S-19264T (=DSM 44701T), isolated from a smear-ripened cheese.</title>
        <authorList>
            <consortium name="US DOE Joint Genome Institute (JGI-PGF)"/>
            <person name="Walter F."/>
            <person name="Albersmeier A."/>
            <person name="Kalinowski J."/>
            <person name="Ruckert C."/>
        </authorList>
    </citation>
    <scope>NUCLEOTIDE SEQUENCE</scope>
    <source>
        <strain evidence="4">KCTC 12711</strain>
    </source>
</reference>
<dbReference type="PANTHER" id="PTHR43318">
    <property type="entry name" value="UDP-N-ACETYLGLUCOSAMINE 4,6-DEHYDRATASE"/>
    <property type="match status" value="1"/>
</dbReference>
<gene>
    <name evidence="4" type="ORF">GCM10008090_28290</name>
</gene>
<evidence type="ECO:0000256" key="2">
    <source>
        <dbReference type="SAM" id="Phobius"/>
    </source>
</evidence>
<name>A0A918RZA7_9GAMM</name>
<feature type="transmembrane region" description="Helical" evidence="2">
    <location>
        <begin position="44"/>
        <end position="68"/>
    </location>
</feature>
<comment type="caution">
    <text evidence="4">The sequence shown here is derived from an EMBL/GenBank/DDBJ whole genome shotgun (WGS) entry which is preliminary data.</text>
</comment>
<dbReference type="Pfam" id="PF02719">
    <property type="entry name" value="Polysacc_synt_2"/>
    <property type="match status" value="1"/>
</dbReference>
<dbReference type="PANTHER" id="PTHR43318:SF1">
    <property type="entry name" value="POLYSACCHARIDE BIOSYNTHESIS PROTEIN EPSC-RELATED"/>
    <property type="match status" value="1"/>
</dbReference>